<evidence type="ECO:0000313" key="2">
    <source>
        <dbReference type="Proteomes" id="UP000184529"/>
    </source>
</evidence>
<reference evidence="2" key="1">
    <citation type="submission" date="2016-11" db="EMBL/GenBank/DDBJ databases">
        <authorList>
            <person name="Varghese N."/>
            <person name="Submissions S."/>
        </authorList>
    </citation>
    <scope>NUCLEOTIDE SEQUENCE [LARGE SCALE GENOMIC DNA]</scope>
    <source>
        <strain evidence="2">DSM 16057</strain>
    </source>
</reference>
<gene>
    <name evidence="1" type="ORF">SAMN02745219_00923</name>
</gene>
<sequence>MQANKKGQVLACPRPYFQTLIKRALMKDGSRTKYTRKTTHPFTLLVLNIVCAAGRNVTVLEIKFLLLTGRSKSLYIFGLIDRKPVRLTAGTGKPVGNPLHNQVAVSVDVAF</sequence>
<dbReference type="Proteomes" id="UP000184529">
    <property type="component" value="Unassembled WGS sequence"/>
</dbReference>
<accession>A0A1M6DIS1</accession>
<proteinExistence type="predicted"/>
<name>A0A1M6DIS1_9FIRM</name>
<evidence type="ECO:0000313" key="1">
    <source>
        <dbReference type="EMBL" id="SHI72908.1"/>
    </source>
</evidence>
<dbReference type="STRING" id="1121432.SAMN02745219_00923"/>
<organism evidence="1 2">
    <name type="scientific">Desulfofundulus thermosubterraneus DSM 16057</name>
    <dbReference type="NCBI Taxonomy" id="1121432"/>
    <lineage>
        <taxon>Bacteria</taxon>
        <taxon>Bacillati</taxon>
        <taxon>Bacillota</taxon>
        <taxon>Clostridia</taxon>
        <taxon>Eubacteriales</taxon>
        <taxon>Peptococcaceae</taxon>
        <taxon>Desulfofundulus</taxon>
    </lineage>
</organism>
<protein>
    <submittedName>
        <fullName evidence="1">Uncharacterized protein</fullName>
    </submittedName>
</protein>
<keyword evidence="2" id="KW-1185">Reference proteome</keyword>
<dbReference type="EMBL" id="FQZM01000010">
    <property type="protein sequence ID" value="SHI72908.1"/>
    <property type="molecule type" value="Genomic_DNA"/>
</dbReference>
<dbReference type="AlphaFoldDB" id="A0A1M6DIS1"/>